<dbReference type="AlphaFoldDB" id="A0A0V1FTR4"/>
<organism evidence="1 2">
    <name type="scientific">Trichinella pseudospiralis</name>
    <name type="common">Parasitic roundworm</name>
    <dbReference type="NCBI Taxonomy" id="6337"/>
    <lineage>
        <taxon>Eukaryota</taxon>
        <taxon>Metazoa</taxon>
        <taxon>Ecdysozoa</taxon>
        <taxon>Nematoda</taxon>
        <taxon>Enoplea</taxon>
        <taxon>Dorylaimia</taxon>
        <taxon>Trichinellida</taxon>
        <taxon>Trichinellidae</taxon>
        <taxon>Trichinella</taxon>
    </lineage>
</organism>
<comment type="caution">
    <text evidence="1">The sequence shown here is derived from an EMBL/GenBank/DDBJ whole genome shotgun (WGS) entry which is preliminary data.</text>
</comment>
<evidence type="ECO:0000313" key="2">
    <source>
        <dbReference type="Proteomes" id="UP000054995"/>
    </source>
</evidence>
<dbReference type="EMBL" id="JYDT01000032">
    <property type="protein sequence ID" value="KRY89403.1"/>
    <property type="molecule type" value="Genomic_DNA"/>
</dbReference>
<evidence type="ECO:0000313" key="1">
    <source>
        <dbReference type="EMBL" id="KRY89403.1"/>
    </source>
</evidence>
<gene>
    <name evidence="1" type="ORF">T4D_244</name>
</gene>
<keyword evidence="2" id="KW-1185">Reference proteome</keyword>
<reference evidence="1 2" key="1">
    <citation type="submission" date="2015-01" db="EMBL/GenBank/DDBJ databases">
        <title>Evolution of Trichinella species and genotypes.</title>
        <authorList>
            <person name="Korhonen P.K."/>
            <person name="Edoardo P."/>
            <person name="Giuseppe L.R."/>
            <person name="Gasser R.B."/>
        </authorList>
    </citation>
    <scope>NUCLEOTIDE SEQUENCE [LARGE SCALE GENOMIC DNA]</scope>
    <source>
        <strain evidence="1">ISS470</strain>
    </source>
</reference>
<protein>
    <submittedName>
        <fullName evidence="1">Uncharacterized protein</fullName>
    </submittedName>
</protein>
<proteinExistence type="predicted"/>
<accession>A0A0V1FTR4</accession>
<name>A0A0V1FTR4_TRIPS</name>
<sequence length="71" mass="8093">MTKLSLVVTQAFGLCQPVREIKLPCRHDRHPFIHSFIHSSFHPSIHPFVQPSKVMLRAFQLNGKESLSGNN</sequence>
<dbReference type="Proteomes" id="UP000054995">
    <property type="component" value="Unassembled WGS sequence"/>
</dbReference>